<keyword evidence="12" id="KW-0670">Pyruvate</keyword>
<dbReference type="EMBL" id="CAUYUJ010003991">
    <property type="protein sequence ID" value="CAK0807701.1"/>
    <property type="molecule type" value="Genomic_DNA"/>
</dbReference>
<dbReference type="Proteomes" id="UP001189429">
    <property type="component" value="Unassembled WGS sequence"/>
</dbReference>
<dbReference type="PRINTS" id="PR01050">
    <property type="entry name" value="PYRUVTKNASE"/>
</dbReference>
<feature type="compositionally biased region" description="Basic residues" evidence="14">
    <location>
        <begin position="291"/>
        <end position="305"/>
    </location>
</feature>
<keyword evidence="8 13" id="KW-0418">Kinase</keyword>
<evidence type="ECO:0000256" key="1">
    <source>
        <dbReference type="ARBA" id="ARBA00001958"/>
    </source>
</evidence>
<keyword evidence="6" id="KW-0479">Metal-binding</keyword>
<comment type="similarity">
    <text evidence="3 13">Belongs to the pyruvate kinase family.</text>
</comment>
<evidence type="ECO:0000256" key="5">
    <source>
        <dbReference type="ARBA" id="ARBA00022679"/>
    </source>
</evidence>
<keyword evidence="9" id="KW-0067">ATP-binding</keyword>
<keyword evidence="7" id="KW-0547">Nucleotide-binding</keyword>
<comment type="catalytic activity">
    <reaction evidence="13">
        <text>pyruvate + ATP = phosphoenolpyruvate + ADP + H(+)</text>
        <dbReference type="Rhea" id="RHEA:18157"/>
        <dbReference type="ChEBI" id="CHEBI:15361"/>
        <dbReference type="ChEBI" id="CHEBI:15378"/>
        <dbReference type="ChEBI" id="CHEBI:30616"/>
        <dbReference type="ChEBI" id="CHEBI:58702"/>
        <dbReference type="ChEBI" id="CHEBI:456216"/>
        <dbReference type="EC" id="2.7.1.40"/>
    </reaction>
</comment>
<evidence type="ECO:0000256" key="3">
    <source>
        <dbReference type="ARBA" id="ARBA00008663"/>
    </source>
</evidence>
<evidence type="ECO:0000256" key="9">
    <source>
        <dbReference type="ARBA" id="ARBA00022840"/>
    </source>
</evidence>
<proteinExistence type="inferred from homology"/>
<sequence length="351" mass="39418">MSHLGHVSAALFPFPCRPRSNTLVAHLVSDCIFLFVFPCITILFRPPHPPLAFWPIFLDIDVFSPCNVLCAEVYNSKKVLEAGQEFKLVTDYSVKGDENHVAITYSRLPKDIKVGQQILVQDGTVILDVTSTGDDFVMCKVRNKCKLGEKKNVNVPGVKIDLPVVDEREIKDIKEWAIPSKADYIALSFVQCAQDILDCRRSTAAPTSRSEGEDRECRGHEKLRRDPGRGRRDHGCQRRPCDLGMEIPMEKIWMAQKWMIKKAKEAGKIVVTATEMLASMEERQALPHQGRGMRCRQRSVGRHRHGDAQRGVRQRRLPGGVGDHDEKDDRRGGGEGNGGDVSCPRPQCRPS</sequence>
<feature type="domain" description="Pyruvate kinase barrel" evidence="16">
    <location>
        <begin position="78"/>
        <end position="202"/>
    </location>
</feature>
<feature type="transmembrane region" description="Helical" evidence="15">
    <location>
        <begin position="23"/>
        <end position="44"/>
    </location>
</feature>
<evidence type="ECO:0000256" key="12">
    <source>
        <dbReference type="ARBA" id="ARBA00023317"/>
    </source>
</evidence>
<keyword evidence="5 13" id="KW-0808">Transferase</keyword>
<evidence type="ECO:0000313" key="17">
    <source>
        <dbReference type="EMBL" id="CAK0807701.1"/>
    </source>
</evidence>
<feature type="compositionally biased region" description="Basic and acidic residues" evidence="14">
    <location>
        <begin position="322"/>
        <end position="333"/>
    </location>
</feature>
<dbReference type="InterPro" id="IPR040442">
    <property type="entry name" value="Pyrv_kinase-like_dom_sf"/>
</dbReference>
<dbReference type="SUPFAM" id="SSF51621">
    <property type="entry name" value="Phosphoenolpyruvate/pyruvate domain"/>
    <property type="match status" value="1"/>
</dbReference>
<dbReference type="EC" id="2.7.1.40" evidence="4 13"/>
<evidence type="ECO:0000256" key="11">
    <source>
        <dbReference type="ARBA" id="ARBA00023152"/>
    </source>
</evidence>
<evidence type="ECO:0000256" key="6">
    <source>
        <dbReference type="ARBA" id="ARBA00022723"/>
    </source>
</evidence>
<comment type="pathway">
    <text evidence="2 13">Carbohydrate degradation; glycolysis; pyruvate from D-glyceraldehyde 3-phosphate: step 5/5.</text>
</comment>
<keyword evidence="15" id="KW-0472">Membrane</keyword>
<feature type="domain" description="Pyruvate kinase barrel" evidence="16">
    <location>
        <begin position="242"/>
        <end position="283"/>
    </location>
</feature>
<evidence type="ECO:0000256" key="15">
    <source>
        <dbReference type="SAM" id="Phobius"/>
    </source>
</evidence>
<keyword evidence="15" id="KW-1133">Transmembrane helix</keyword>
<comment type="caution">
    <text evidence="17">The sequence shown here is derived from an EMBL/GenBank/DDBJ whole genome shotgun (WGS) entry which is preliminary data.</text>
</comment>
<dbReference type="InterPro" id="IPR001697">
    <property type="entry name" value="Pyr_Knase"/>
</dbReference>
<dbReference type="InterPro" id="IPR015793">
    <property type="entry name" value="Pyrv_Knase_brl"/>
</dbReference>
<dbReference type="Pfam" id="PF00224">
    <property type="entry name" value="PK"/>
    <property type="match status" value="2"/>
</dbReference>
<feature type="region of interest" description="Disordered" evidence="14">
    <location>
        <begin position="282"/>
        <end position="351"/>
    </location>
</feature>
<accession>A0ABN9QQK2</accession>
<evidence type="ECO:0000256" key="2">
    <source>
        <dbReference type="ARBA" id="ARBA00004997"/>
    </source>
</evidence>
<keyword evidence="18" id="KW-1185">Reference proteome</keyword>
<name>A0ABN9QQK2_9DINO</name>
<keyword evidence="10 13" id="KW-0460">Magnesium</keyword>
<organism evidence="17 18">
    <name type="scientific">Prorocentrum cordatum</name>
    <dbReference type="NCBI Taxonomy" id="2364126"/>
    <lineage>
        <taxon>Eukaryota</taxon>
        <taxon>Sar</taxon>
        <taxon>Alveolata</taxon>
        <taxon>Dinophyceae</taxon>
        <taxon>Prorocentrales</taxon>
        <taxon>Prorocentraceae</taxon>
        <taxon>Prorocentrum</taxon>
    </lineage>
</organism>
<dbReference type="Gene3D" id="3.20.20.60">
    <property type="entry name" value="Phosphoenolpyruvate-binding domains"/>
    <property type="match status" value="1"/>
</dbReference>
<dbReference type="PANTHER" id="PTHR11817">
    <property type="entry name" value="PYRUVATE KINASE"/>
    <property type="match status" value="1"/>
</dbReference>
<keyword evidence="15" id="KW-0812">Transmembrane</keyword>
<dbReference type="Gene3D" id="2.40.33.10">
    <property type="entry name" value="PK beta-barrel domain-like"/>
    <property type="match status" value="1"/>
</dbReference>
<protein>
    <recommendedName>
        <fullName evidence="4 13">Pyruvate kinase</fullName>
        <ecNumber evidence="4 13">2.7.1.40</ecNumber>
    </recommendedName>
</protein>
<feature type="compositionally biased region" description="Basic and acidic residues" evidence="14">
    <location>
        <begin position="210"/>
        <end position="241"/>
    </location>
</feature>
<dbReference type="SUPFAM" id="SSF50800">
    <property type="entry name" value="PK beta-barrel domain-like"/>
    <property type="match status" value="1"/>
</dbReference>
<evidence type="ECO:0000256" key="4">
    <source>
        <dbReference type="ARBA" id="ARBA00012142"/>
    </source>
</evidence>
<dbReference type="InterPro" id="IPR011037">
    <property type="entry name" value="Pyrv_Knase-like_insert_dom_sf"/>
</dbReference>
<evidence type="ECO:0000259" key="16">
    <source>
        <dbReference type="Pfam" id="PF00224"/>
    </source>
</evidence>
<feature type="region of interest" description="Disordered" evidence="14">
    <location>
        <begin position="203"/>
        <end position="241"/>
    </location>
</feature>
<evidence type="ECO:0000256" key="10">
    <source>
        <dbReference type="ARBA" id="ARBA00022842"/>
    </source>
</evidence>
<reference evidence="17" key="1">
    <citation type="submission" date="2023-10" db="EMBL/GenBank/DDBJ databases">
        <authorList>
            <person name="Chen Y."/>
            <person name="Shah S."/>
            <person name="Dougan E. K."/>
            <person name="Thang M."/>
            <person name="Chan C."/>
        </authorList>
    </citation>
    <scope>NUCLEOTIDE SEQUENCE [LARGE SCALE GENOMIC DNA]</scope>
</reference>
<keyword evidence="11 13" id="KW-0324">Glycolysis</keyword>
<dbReference type="InterPro" id="IPR015813">
    <property type="entry name" value="Pyrv/PenolPyrv_kinase-like_dom"/>
</dbReference>
<evidence type="ECO:0000256" key="8">
    <source>
        <dbReference type="ARBA" id="ARBA00022777"/>
    </source>
</evidence>
<evidence type="ECO:0000313" key="18">
    <source>
        <dbReference type="Proteomes" id="UP001189429"/>
    </source>
</evidence>
<gene>
    <name evidence="17" type="ORF">PCOR1329_LOCUS13494</name>
</gene>
<comment type="cofactor">
    <cofactor evidence="1">
        <name>K(+)</name>
        <dbReference type="ChEBI" id="CHEBI:29103"/>
    </cofactor>
</comment>
<evidence type="ECO:0000256" key="13">
    <source>
        <dbReference type="RuleBase" id="RU000504"/>
    </source>
</evidence>
<dbReference type="InterPro" id="IPR015806">
    <property type="entry name" value="Pyrv_Knase_insert_dom_sf"/>
</dbReference>
<evidence type="ECO:0000256" key="14">
    <source>
        <dbReference type="SAM" id="MobiDB-lite"/>
    </source>
</evidence>
<evidence type="ECO:0000256" key="7">
    <source>
        <dbReference type="ARBA" id="ARBA00022741"/>
    </source>
</evidence>